<dbReference type="FunFam" id="3.30.450.20:FF:000099">
    <property type="entry name" value="Sensory box sensor histidine kinase"/>
    <property type="match status" value="1"/>
</dbReference>
<dbReference type="InterPro" id="IPR000700">
    <property type="entry name" value="PAS-assoc_C"/>
</dbReference>
<dbReference type="InterPro" id="IPR011102">
    <property type="entry name" value="Sig_transdc_His_kinase_HWE"/>
</dbReference>
<keyword evidence="15" id="KW-0675">Receptor</keyword>
<keyword evidence="12" id="KW-0067">ATP-binding</keyword>
<keyword evidence="10" id="KW-0547">Nucleotide-binding</keyword>
<keyword evidence="13" id="KW-0157">Chromophore</keyword>
<evidence type="ECO:0000256" key="13">
    <source>
        <dbReference type="ARBA" id="ARBA00022991"/>
    </source>
</evidence>
<dbReference type="RefSeq" id="WP_010920884.1">
    <property type="nucleotide sequence ID" value="NC_011916.1"/>
</dbReference>
<dbReference type="SMART" id="SM00086">
    <property type="entry name" value="PAC"/>
    <property type="match status" value="3"/>
</dbReference>
<dbReference type="GO" id="GO:0009881">
    <property type="term" value="F:photoreceptor activity"/>
    <property type="evidence" value="ECO:0007669"/>
    <property type="project" value="UniProtKB-KW"/>
</dbReference>
<dbReference type="InterPro" id="IPR000014">
    <property type="entry name" value="PAS"/>
</dbReference>
<dbReference type="Pfam" id="PF08447">
    <property type="entry name" value="PAS_3"/>
    <property type="match status" value="2"/>
</dbReference>
<dbReference type="Gene3D" id="3.30.565.10">
    <property type="entry name" value="Histidine kinase-like ATPase, C-terminal domain"/>
    <property type="match status" value="1"/>
</dbReference>
<keyword evidence="14" id="KW-0843">Virulence</keyword>
<dbReference type="GO" id="GO:0005524">
    <property type="term" value="F:ATP binding"/>
    <property type="evidence" value="ECO:0007669"/>
    <property type="project" value="UniProtKB-KW"/>
</dbReference>
<evidence type="ECO:0000256" key="6">
    <source>
        <dbReference type="ARBA" id="ARBA00022630"/>
    </source>
</evidence>
<dbReference type="InterPro" id="IPR035965">
    <property type="entry name" value="PAS-like_dom_sf"/>
</dbReference>
<keyword evidence="8 18" id="KW-0808">Transferase</keyword>
<comment type="catalytic activity">
    <reaction evidence="1">
        <text>ATP + protein L-histidine = ADP + protein N-phospho-L-histidine.</text>
        <dbReference type="EC" id="2.7.13.3"/>
    </reaction>
</comment>
<dbReference type="EMBL" id="CP001340">
    <property type="protein sequence ID" value="ACL96608.1"/>
    <property type="molecule type" value="Genomic_DNA"/>
</dbReference>
<dbReference type="HOGENOM" id="CLU_000445_114_57_5"/>
<evidence type="ECO:0000256" key="4">
    <source>
        <dbReference type="ARBA" id="ARBA00022553"/>
    </source>
</evidence>
<feature type="domain" description="PAS" evidence="16">
    <location>
        <begin position="259"/>
        <end position="329"/>
    </location>
</feature>
<dbReference type="GO" id="GO:0006355">
    <property type="term" value="P:regulation of DNA-templated transcription"/>
    <property type="evidence" value="ECO:0007669"/>
    <property type="project" value="InterPro"/>
</dbReference>
<dbReference type="PROSITE" id="PS50113">
    <property type="entry name" value="PAC"/>
    <property type="match status" value="2"/>
</dbReference>
<keyword evidence="3" id="KW-0600">Photoreceptor protein</keyword>
<dbReference type="NCBIfam" id="TIGR00229">
    <property type="entry name" value="sensory_box"/>
    <property type="match status" value="3"/>
</dbReference>
<evidence type="ECO:0000313" key="19">
    <source>
        <dbReference type="Proteomes" id="UP000001364"/>
    </source>
</evidence>
<feature type="domain" description="PAC" evidence="17">
    <location>
        <begin position="332"/>
        <end position="384"/>
    </location>
</feature>
<feature type="domain" description="PAS" evidence="16">
    <location>
        <begin position="3"/>
        <end position="58"/>
    </location>
</feature>
<dbReference type="InterPro" id="IPR036890">
    <property type="entry name" value="HATPase_C_sf"/>
</dbReference>
<dbReference type="InterPro" id="IPR013655">
    <property type="entry name" value="PAS_fold_3"/>
</dbReference>
<evidence type="ECO:0000256" key="8">
    <source>
        <dbReference type="ARBA" id="ARBA00022679"/>
    </source>
</evidence>
<dbReference type="RefSeq" id="YP_002518516.1">
    <property type="nucleotide sequence ID" value="NC_011916.1"/>
</dbReference>
<evidence type="ECO:0000259" key="17">
    <source>
        <dbReference type="PROSITE" id="PS50113"/>
    </source>
</evidence>
<dbReference type="PhylomeDB" id="A0A0H3CBI6"/>
<keyword evidence="19" id="KW-1185">Reference proteome</keyword>
<dbReference type="InterPro" id="IPR001610">
    <property type="entry name" value="PAC"/>
</dbReference>
<dbReference type="Gene3D" id="3.30.450.20">
    <property type="entry name" value="PAS domain"/>
    <property type="match status" value="3"/>
</dbReference>
<evidence type="ECO:0000256" key="1">
    <source>
        <dbReference type="ARBA" id="ARBA00000085"/>
    </source>
</evidence>
<proteinExistence type="predicted"/>
<dbReference type="KEGG" id="ccs:CCNA_03143"/>
<feature type="domain" description="PAC" evidence="17">
    <location>
        <begin position="206"/>
        <end position="258"/>
    </location>
</feature>
<evidence type="ECO:0000256" key="11">
    <source>
        <dbReference type="ARBA" id="ARBA00022777"/>
    </source>
</evidence>
<gene>
    <name evidence="18" type="ordered locus">CCNA_03143</name>
</gene>
<dbReference type="SUPFAM" id="SSF55785">
    <property type="entry name" value="PYP-like sensor domain (PAS domain)"/>
    <property type="match status" value="3"/>
</dbReference>
<evidence type="ECO:0000259" key="16">
    <source>
        <dbReference type="PROSITE" id="PS50112"/>
    </source>
</evidence>
<sequence length="589" mass="64750">MSDLERLQPILATALDAVVVMDVEGVVVDWTSRAEVLLGWRREEVLGRRLSALILPSEAGEGGAEDAALFSSSGRPSLFDVRRELMARRQDGGSIAIELSMVRWSEPDAAPLVLGFVRDISRRSEALKRLVVSEARFRAAIDAVQGVLWTNNASGKMVGEQPGWSALTGQIREEYEGVGWTKVVHPDDVEPTLSAWLAAVAEKRTFEFEHRVRRHDGVWRDCLIRAVPLIGDNGEIREWVGVHTDISEQKAAAEKLRESEALFRTLADAAPAPVWMTEPCGGMEFANAAFAELANVDREALLGYGWLSLLHPDDIAGLLERRQAARAGPDPYTFEARFKRQPDGWRWMLAHAKPRIDATGAFLGYVGMAMDLSEIKNAQAQQKLLINELNHRVKNTLASIQSIARQTLRADEVSPRARDQFIDRLMAMSAAHNVLTNERWSGAVIDDILREALRPFCDDRDPERITITGPSVRVEPGAALALALAAHELGTNAAKYGALSTPHGRVTVAWSLRGENHALVHWSESGGPEVQAPTRRGFGARLLERGLATDLGGKPELLFKPEGVEAQLPVRVVRADPNDQGPEQVVSPP</sequence>
<dbReference type="PROSITE" id="PS50112">
    <property type="entry name" value="PAS"/>
    <property type="match status" value="3"/>
</dbReference>
<organism evidence="18 19">
    <name type="scientific">Caulobacter vibrioides (strain NA1000 / CB15N)</name>
    <name type="common">Caulobacter crescentus</name>
    <dbReference type="NCBI Taxonomy" id="565050"/>
    <lineage>
        <taxon>Bacteria</taxon>
        <taxon>Pseudomonadati</taxon>
        <taxon>Pseudomonadota</taxon>
        <taxon>Alphaproteobacteria</taxon>
        <taxon>Caulobacterales</taxon>
        <taxon>Caulobacteraceae</taxon>
        <taxon>Caulobacter</taxon>
    </lineage>
</organism>
<evidence type="ECO:0000256" key="5">
    <source>
        <dbReference type="ARBA" id="ARBA00022606"/>
    </source>
</evidence>
<dbReference type="PATRIC" id="fig|565050.3.peg.3069"/>
<accession>A0A0H3CBI6</accession>
<dbReference type="OrthoDB" id="136506at2"/>
<keyword evidence="7" id="KW-0288">FMN</keyword>
<evidence type="ECO:0000256" key="3">
    <source>
        <dbReference type="ARBA" id="ARBA00022543"/>
    </source>
</evidence>
<keyword evidence="5" id="KW-0716">Sensory transduction</keyword>
<keyword evidence="9" id="KW-0677">Repeat</keyword>
<dbReference type="GO" id="GO:0004673">
    <property type="term" value="F:protein histidine kinase activity"/>
    <property type="evidence" value="ECO:0007669"/>
    <property type="project" value="UniProtKB-EC"/>
</dbReference>
<dbReference type="Pfam" id="PF07536">
    <property type="entry name" value="HWE_HK"/>
    <property type="match status" value="1"/>
</dbReference>
<evidence type="ECO:0000256" key="15">
    <source>
        <dbReference type="ARBA" id="ARBA00023170"/>
    </source>
</evidence>
<evidence type="ECO:0000256" key="7">
    <source>
        <dbReference type="ARBA" id="ARBA00022643"/>
    </source>
</evidence>
<evidence type="ECO:0000256" key="2">
    <source>
        <dbReference type="ARBA" id="ARBA00012438"/>
    </source>
</evidence>
<dbReference type="PANTHER" id="PTHR41523:SF7">
    <property type="entry name" value="HISTIDINE KINASE"/>
    <property type="match status" value="1"/>
</dbReference>
<dbReference type="AlphaFoldDB" id="A0A0H3CBI6"/>
<dbReference type="SMART" id="SM00091">
    <property type="entry name" value="PAS"/>
    <property type="match status" value="3"/>
</dbReference>
<dbReference type="CDD" id="cd00130">
    <property type="entry name" value="PAS"/>
    <property type="match status" value="3"/>
</dbReference>
<keyword evidence="6" id="KW-0285">Flavoprotein</keyword>
<dbReference type="GeneID" id="7330981"/>
<feature type="domain" description="PAS" evidence="16">
    <location>
        <begin position="133"/>
        <end position="204"/>
    </location>
</feature>
<evidence type="ECO:0000256" key="12">
    <source>
        <dbReference type="ARBA" id="ARBA00022840"/>
    </source>
</evidence>
<dbReference type="PANTHER" id="PTHR41523">
    <property type="entry name" value="TWO-COMPONENT SYSTEM SENSOR PROTEIN"/>
    <property type="match status" value="1"/>
</dbReference>
<evidence type="ECO:0000313" key="18">
    <source>
        <dbReference type="EMBL" id="ACL96608.1"/>
    </source>
</evidence>
<evidence type="ECO:0000256" key="14">
    <source>
        <dbReference type="ARBA" id="ARBA00023026"/>
    </source>
</evidence>
<dbReference type="EC" id="2.7.13.3" evidence="2"/>
<keyword evidence="11 18" id="KW-0418">Kinase</keyword>
<dbReference type="Pfam" id="PF00989">
    <property type="entry name" value="PAS"/>
    <property type="match status" value="1"/>
</dbReference>
<keyword evidence="4" id="KW-0597">Phosphoprotein</keyword>
<protein>
    <recommendedName>
        <fullName evidence="2">histidine kinase</fullName>
        <ecNumber evidence="2">2.7.13.3</ecNumber>
    </recommendedName>
</protein>
<dbReference type="SMR" id="A0A0H3CBI6"/>
<dbReference type="InterPro" id="IPR013767">
    <property type="entry name" value="PAS_fold"/>
</dbReference>
<evidence type="ECO:0000256" key="10">
    <source>
        <dbReference type="ARBA" id="ARBA00022741"/>
    </source>
</evidence>
<evidence type="ECO:0000256" key="9">
    <source>
        <dbReference type="ARBA" id="ARBA00022737"/>
    </source>
</evidence>
<dbReference type="Proteomes" id="UP000001364">
    <property type="component" value="Chromosome"/>
</dbReference>
<name>A0A0H3CBI6_CAUVN</name>
<reference evidence="18 19" key="1">
    <citation type="journal article" date="2010" name="J. Bacteriol.">
        <title>The genetic basis of laboratory adaptation in Caulobacter crescentus.</title>
        <authorList>
            <person name="Marks M.E."/>
            <person name="Castro-Rojas C.M."/>
            <person name="Teiling C."/>
            <person name="Du L."/>
            <person name="Kapatral V."/>
            <person name="Walunas T.L."/>
            <person name="Crosson S."/>
        </authorList>
    </citation>
    <scope>NUCLEOTIDE SEQUENCE [LARGE SCALE GENOMIC DNA]</scope>
    <source>
        <strain evidence="19">NA1000 / CB15N</strain>
    </source>
</reference>
<dbReference type="SMART" id="SM00911">
    <property type="entry name" value="HWE_HK"/>
    <property type="match status" value="1"/>
</dbReference>